<dbReference type="GO" id="GO:0006952">
    <property type="term" value="P:defense response"/>
    <property type="evidence" value="ECO:0007669"/>
    <property type="project" value="UniProtKB-ARBA"/>
</dbReference>
<proteinExistence type="predicted"/>
<dbReference type="FunFam" id="3.80.10.10:FF:000095">
    <property type="entry name" value="LRR receptor-like serine/threonine-protein kinase GSO1"/>
    <property type="match status" value="1"/>
</dbReference>
<gene>
    <name evidence="10" type="ORF">SASPL_154663</name>
</gene>
<dbReference type="GO" id="GO:0016020">
    <property type="term" value="C:membrane"/>
    <property type="evidence" value="ECO:0007669"/>
    <property type="project" value="UniProtKB-SubCell"/>
</dbReference>
<keyword evidence="4" id="KW-0732">Signal</keyword>
<keyword evidence="6 9" id="KW-1133">Transmembrane helix</keyword>
<keyword evidence="3 9" id="KW-0812">Transmembrane</keyword>
<evidence type="ECO:0000256" key="9">
    <source>
        <dbReference type="SAM" id="Phobius"/>
    </source>
</evidence>
<dbReference type="GO" id="GO:0051707">
    <property type="term" value="P:response to other organism"/>
    <property type="evidence" value="ECO:0007669"/>
    <property type="project" value="UniProtKB-ARBA"/>
</dbReference>
<evidence type="ECO:0000256" key="7">
    <source>
        <dbReference type="ARBA" id="ARBA00023136"/>
    </source>
</evidence>
<evidence type="ECO:0000313" key="11">
    <source>
        <dbReference type="Proteomes" id="UP000298416"/>
    </source>
</evidence>
<dbReference type="AlphaFoldDB" id="A0A8X8YYN7"/>
<dbReference type="Pfam" id="PF00560">
    <property type="entry name" value="LRR_1"/>
    <property type="match status" value="9"/>
</dbReference>
<keyword evidence="7 9" id="KW-0472">Membrane</keyword>
<evidence type="ECO:0000256" key="3">
    <source>
        <dbReference type="ARBA" id="ARBA00022692"/>
    </source>
</evidence>
<keyword evidence="11" id="KW-1185">Reference proteome</keyword>
<evidence type="ECO:0000256" key="5">
    <source>
        <dbReference type="ARBA" id="ARBA00022737"/>
    </source>
</evidence>
<keyword evidence="8" id="KW-0325">Glycoprotein</keyword>
<dbReference type="PANTHER" id="PTHR27008">
    <property type="entry name" value="OS04G0122200 PROTEIN"/>
    <property type="match status" value="1"/>
</dbReference>
<dbReference type="EMBL" id="PNBA02000022">
    <property type="protein sequence ID" value="KAG6385782.1"/>
    <property type="molecule type" value="Genomic_DNA"/>
</dbReference>
<dbReference type="PRINTS" id="PR00019">
    <property type="entry name" value="LEURICHRPT"/>
</dbReference>
<accession>A0A8X8YYN7</accession>
<evidence type="ECO:0000256" key="1">
    <source>
        <dbReference type="ARBA" id="ARBA00004167"/>
    </source>
</evidence>
<dbReference type="SMART" id="SM00369">
    <property type="entry name" value="LRR_TYP"/>
    <property type="match status" value="4"/>
</dbReference>
<evidence type="ECO:0000256" key="4">
    <source>
        <dbReference type="ARBA" id="ARBA00022729"/>
    </source>
</evidence>
<evidence type="ECO:0008006" key="12">
    <source>
        <dbReference type="Google" id="ProtNLM"/>
    </source>
</evidence>
<comment type="subcellular location">
    <subcellularLocation>
        <location evidence="1">Membrane</location>
        <topology evidence="1">Single-pass membrane protein</topology>
    </subcellularLocation>
</comment>
<keyword evidence="2" id="KW-0433">Leucine-rich repeat</keyword>
<dbReference type="SUPFAM" id="SSF52047">
    <property type="entry name" value="RNI-like"/>
    <property type="match status" value="1"/>
</dbReference>
<reference evidence="10" key="2">
    <citation type="submission" date="2020-08" db="EMBL/GenBank/DDBJ databases">
        <title>Plant Genome Project.</title>
        <authorList>
            <person name="Zhang R.-G."/>
        </authorList>
    </citation>
    <scope>NUCLEOTIDE SEQUENCE</scope>
    <source>
        <strain evidence="10">Huo1</strain>
        <tissue evidence="10">Leaf</tissue>
    </source>
</reference>
<comment type="caution">
    <text evidence="10">The sequence shown here is derived from an EMBL/GenBank/DDBJ whole genome shotgun (WGS) entry which is preliminary data.</text>
</comment>
<dbReference type="InterPro" id="IPR001611">
    <property type="entry name" value="Leu-rich_rpt"/>
</dbReference>
<evidence type="ECO:0000313" key="10">
    <source>
        <dbReference type="EMBL" id="KAG6385782.1"/>
    </source>
</evidence>
<keyword evidence="5" id="KW-0677">Repeat</keyword>
<reference evidence="10" key="1">
    <citation type="submission" date="2018-01" db="EMBL/GenBank/DDBJ databases">
        <authorList>
            <person name="Mao J.F."/>
        </authorList>
    </citation>
    <scope>NUCLEOTIDE SEQUENCE</scope>
    <source>
        <strain evidence="10">Huo1</strain>
        <tissue evidence="10">Leaf</tissue>
    </source>
</reference>
<dbReference type="Proteomes" id="UP000298416">
    <property type="component" value="Unassembled WGS sequence"/>
</dbReference>
<dbReference type="InterPro" id="IPR032675">
    <property type="entry name" value="LRR_dom_sf"/>
</dbReference>
<evidence type="ECO:0000256" key="8">
    <source>
        <dbReference type="ARBA" id="ARBA00023180"/>
    </source>
</evidence>
<dbReference type="InterPro" id="IPR051809">
    <property type="entry name" value="Plant_receptor-like_S/T_kinase"/>
</dbReference>
<protein>
    <recommendedName>
        <fullName evidence="12">LRR receptor-like serine/threonine-protein kinase FLS2</fullName>
    </recommendedName>
</protein>
<sequence>MLSGTIPYEIFNISTLTSLALSGNGLSGALPTNFCSGIPFLNLLYVGGNSLSGRIPESISNCSYLMDLDLSANKLTGLVPHSLGSLTFIERLNIIDNNIITGSSSLELGFITSLTNCRFLTTLLISGNLFNGTLPSSIGNLSSHLERFAASYCGLKGRIPDEIGNLTNLIRVPLGSNYLSGNIPLTVKHLLNLQGLFLDNNSLSGSVTDDLCGLHSLSDLDLSSNKLSGSIPQCLGNVTSLRRLSLNSNMFTSSIPLGIWSLKDLLTLDLSVNSLTGFLPPEVDKLAAAIYINLSINQLAESIPSTIGSLRNLVVLSLARNGLEGSIPVSIGSMLGLENLDVSFNNLSGSLPKSLQALQYLHSFNVSFNDLSGEIPTGGPFVNFTMDSFKGNVALCGIPRFNVQPCEVVSGSRSKGKKIERAMFILAGAVALTTILCFLRYRRRGVATTGSDEIFSVSWIRSSVPQSAYRVIDANLVANVDIEDGEKILESAASIFELAFKCSAEISSDRISMKEALAELEKIKRRFLG</sequence>
<organism evidence="10">
    <name type="scientific">Salvia splendens</name>
    <name type="common">Scarlet sage</name>
    <dbReference type="NCBI Taxonomy" id="180675"/>
    <lineage>
        <taxon>Eukaryota</taxon>
        <taxon>Viridiplantae</taxon>
        <taxon>Streptophyta</taxon>
        <taxon>Embryophyta</taxon>
        <taxon>Tracheophyta</taxon>
        <taxon>Spermatophyta</taxon>
        <taxon>Magnoliopsida</taxon>
        <taxon>eudicotyledons</taxon>
        <taxon>Gunneridae</taxon>
        <taxon>Pentapetalae</taxon>
        <taxon>asterids</taxon>
        <taxon>lamiids</taxon>
        <taxon>Lamiales</taxon>
        <taxon>Lamiaceae</taxon>
        <taxon>Nepetoideae</taxon>
        <taxon>Mentheae</taxon>
        <taxon>Salviinae</taxon>
        <taxon>Salvia</taxon>
        <taxon>Salvia subgen. Calosphace</taxon>
        <taxon>core Calosphace</taxon>
    </lineage>
</organism>
<evidence type="ECO:0000256" key="2">
    <source>
        <dbReference type="ARBA" id="ARBA00022614"/>
    </source>
</evidence>
<feature type="transmembrane region" description="Helical" evidence="9">
    <location>
        <begin position="422"/>
        <end position="441"/>
    </location>
</feature>
<dbReference type="FunFam" id="3.80.10.10:FF:000041">
    <property type="entry name" value="LRR receptor-like serine/threonine-protein kinase ERECTA"/>
    <property type="match status" value="1"/>
</dbReference>
<evidence type="ECO:0000256" key="6">
    <source>
        <dbReference type="ARBA" id="ARBA00022989"/>
    </source>
</evidence>
<name>A0A8X8YYN7_SALSN</name>
<dbReference type="PANTHER" id="PTHR27008:SF585">
    <property type="entry name" value="PROTEIN KINASE DOMAIN-CONTAINING PROTEIN"/>
    <property type="match status" value="1"/>
</dbReference>
<dbReference type="InterPro" id="IPR003591">
    <property type="entry name" value="Leu-rich_rpt_typical-subtyp"/>
</dbReference>
<dbReference type="Gene3D" id="3.80.10.10">
    <property type="entry name" value="Ribonuclease Inhibitor"/>
    <property type="match status" value="2"/>
</dbReference>